<comment type="caution">
    <text evidence="2">The sequence shown here is derived from an EMBL/GenBank/DDBJ whole genome shotgun (WGS) entry which is preliminary data.</text>
</comment>
<accession>A0A8X6TXM6</accession>
<name>A0A8X6TXM6_NEPPI</name>
<gene>
    <name evidence="2" type="ORF">NPIL_387981</name>
</gene>
<proteinExistence type="predicted"/>
<dbReference type="AlphaFoldDB" id="A0A8X6TXM6"/>
<keyword evidence="1" id="KW-1133">Transmembrane helix</keyword>
<feature type="transmembrane region" description="Helical" evidence="1">
    <location>
        <begin position="61"/>
        <end position="83"/>
    </location>
</feature>
<protein>
    <submittedName>
        <fullName evidence="2">Uncharacterized protein</fullName>
    </submittedName>
</protein>
<reference evidence="2" key="1">
    <citation type="submission" date="2020-08" db="EMBL/GenBank/DDBJ databases">
        <title>Multicomponent nature underlies the extraordinary mechanical properties of spider dragline silk.</title>
        <authorList>
            <person name="Kono N."/>
            <person name="Nakamura H."/>
            <person name="Mori M."/>
            <person name="Yoshida Y."/>
            <person name="Ohtoshi R."/>
            <person name="Malay A.D."/>
            <person name="Moran D.A.P."/>
            <person name="Tomita M."/>
            <person name="Numata K."/>
            <person name="Arakawa K."/>
        </authorList>
    </citation>
    <scope>NUCLEOTIDE SEQUENCE</scope>
</reference>
<evidence type="ECO:0000313" key="3">
    <source>
        <dbReference type="Proteomes" id="UP000887013"/>
    </source>
</evidence>
<keyword evidence="1" id="KW-0812">Transmembrane</keyword>
<sequence>MRIKMRMHLRVEQLAISPAPKSIRSLAAIGCGSPRTWYKTSPPEKFVFSEKSRFPPKTINFLLSQILPVAWIVILITSPSVALNHYAPN</sequence>
<evidence type="ECO:0000313" key="2">
    <source>
        <dbReference type="EMBL" id="GFT60947.1"/>
    </source>
</evidence>
<dbReference type="EMBL" id="BMAW01114245">
    <property type="protein sequence ID" value="GFT60947.1"/>
    <property type="molecule type" value="Genomic_DNA"/>
</dbReference>
<keyword evidence="3" id="KW-1185">Reference proteome</keyword>
<dbReference type="Proteomes" id="UP000887013">
    <property type="component" value="Unassembled WGS sequence"/>
</dbReference>
<keyword evidence="1" id="KW-0472">Membrane</keyword>
<organism evidence="2 3">
    <name type="scientific">Nephila pilipes</name>
    <name type="common">Giant wood spider</name>
    <name type="synonym">Nephila maculata</name>
    <dbReference type="NCBI Taxonomy" id="299642"/>
    <lineage>
        <taxon>Eukaryota</taxon>
        <taxon>Metazoa</taxon>
        <taxon>Ecdysozoa</taxon>
        <taxon>Arthropoda</taxon>
        <taxon>Chelicerata</taxon>
        <taxon>Arachnida</taxon>
        <taxon>Araneae</taxon>
        <taxon>Araneomorphae</taxon>
        <taxon>Entelegynae</taxon>
        <taxon>Araneoidea</taxon>
        <taxon>Nephilidae</taxon>
        <taxon>Nephila</taxon>
    </lineage>
</organism>
<evidence type="ECO:0000256" key="1">
    <source>
        <dbReference type="SAM" id="Phobius"/>
    </source>
</evidence>